<dbReference type="Proteomes" id="UP000751224">
    <property type="component" value="Unassembled WGS sequence"/>
</dbReference>
<accession>A0A943I6Z0</accession>
<dbReference type="RefSeq" id="WP_303886111.1">
    <property type="nucleotide sequence ID" value="NZ_JAGZCC010000009.1"/>
</dbReference>
<evidence type="ECO:0000313" key="2">
    <source>
        <dbReference type="EMBL" id="MBS5587666.1"/>
    </source>
</evidence>
<dbReference type="Gene3D" id="3.40.30.10">
    <property type="entry name" value="Glutaredoxin"/>
    <property type="match status" value="1"/>
</dbReference>
<keyword evidence="1" id="KW-1133">Transmembrane helix</keyword>
<evidence type="ECO:0000256" key="1">
    <source>
        <dbReference type="SAM" id="Phobius"/>
    </source>
</evidence>
<dbReference type="InterPro" id="IPR036249">
    <property type="entry name" value="Thioredoxin-like_sf"/>
</dbReference>
<evidence type="ECO:0008006" key="4">
    <source>
        <dbReference type="Google" id="ProtNLM"/>
    </source>
</evidence>
<sequence>MHKKFYIRLIVSILFICFICVLYNPSKQEVLKITDTQTISKLFCDKKNFFIKFTKKGCVYCEKVEELDFDNNPLFYEYSFKENPSIKDVQQLKNFFPTLEAVPIFYYVSNGKIIDELLITDWNNPKKEITEWMRKYQ</sequence>
<comment type="caution">
    <text evidence="2">The sequence shown here is derived from an EMBL/GenBank/DDBJ whole genome shotgun (WGS) entry which is preliminary data.</text>
</comment>
<evidence type="ECO:0000313" key="3">
    <source>
        <dbReference type="Proteomes" id="UP000751224"/>
    </source>
</evidence>
<organism evidence="2 3">
    <name type="scientific">Thomasclavelia spiroformis</name>
    <dbReference type="NCBI Taxonomy" id="29348"/>
    <lineage>
        <taxon>Bacteria</taxon>
        <taxon>Bacillati</taxon>
        <taxon>Bacillota</taxon>
        <taxon>Erysipelotrichia</taxon>
        <taxon>Erysipelotrichales</taxon>
        <taxon>Coprobacillaceae</taxon>
        <taxon>Thomasclavelia</taxon>
    </lineage>
</organism>
<keyword evidence="1" id="KW-0472">Membrane</keyword>
<protein>
    <recommendedName>
        <fullName evidence="4">Thioredoxin</fullName>
    </recommendedName>
</protein>
<dbReference type="AlphaFoldDB" id="A0A943I6Z0"/>
<reference evidence="2" key="1">
    <citation type="submission" date="2021-02" db="EMBL/GenBank/DDBJ databases">
        <title>Infant gut strain persistence is associated with maternal origin, phylogeny, and functional potential including surface adhesion and iron acquisition.</title>
        <authorList>
            <person name="Lou Y.C."/>
        </authorList>
    </citation>
    <scope>NUCLEOTIDE SEQUENCE</scope>
    <source>
        <strain evidence="2">L3_108_000G1_dasL3_108_000G1_metabat.metabat.11</strain>
    </source>
</reference>
<gene>
    <name evidence="2" type="ORF">KHX14_02440</name>
</gene>
<dbReference type="SUPFAM" id="SSF52833">
    <property type="entry name" value="Thioredoxin-like"/>
    <property type="match status" value="1"/>
</dbReference>
<name>A0A943I6Z0_9FIRM</name>
<proteinExistence type="predicted"/>
<feature type="transmembrane region" description="Helical" evidence="1">
    <location>
        <begin position="6"/>
        <end position="23"/>
    </location>
</feature>
<keyword evidence="1" id="KW-0812">Transmembrane</keyword>
<dbReference type="EMBL" id="JAGZCC010000009">
    <property type="protein sequence ID" value="MBS5587666.1"/>
    <property type="molecule type" value="Genomic_DNA"/>
</dbReference>